<keyword evidence="3" id="KW-0240">DNA-directed RNA polymerase</keyword>
<dbReference type="PANTHER" id="PTHR14440">
    <property type="entry name" value="DNA-DIRECTED RNA POLYMERASE I SUBUNIT RPA49"/>
    <property type="match status" value="1"/>
</dbReference>
<dbReference type="Proteomes" id="UP000320333">
    <property type="component" value="Unassembled WGS sequence"/>
</dbReference>
<keyword evidence="5" id="KW-0539">Nucleus</keyword>
<dbReference type="STRING" id="246404.A0A507FFI8"/>
<protein>
    <recommendedName>
        <fullName evidence="8">DNA-directed RNA polymerase I subunit RPA49</fullName>
    </recommendedName>
</protein>
<dbReference type="OrthoDB" id="532500at2759"/>
<dbReference type="GO" id="GO:0000428">
    <property type="term" value="C:DNA-directed RNA polymerase complex"/>
    <property type="evidence" value="ECO:0007669"/>
    <property type="project" value="UniProtKB-KW"/>
</dbReference>
<comment type="similarity">
    <text evidence="2">Belongs to the eukaryotic RPA49/POLR1E RNA polymerase subunit family.</text>
</comment>
<keyword evidence="7" id="KW-1185">Reference proteome</keyword>
<evidence type="ECO:0000256" key="1">
    <source>
        <dbReference type="ARBA" id="ARBA00004604"/>
    </source>
</evidence>
<evidence type="ECO:0000256" key="4">
    <source>
        <dbReference type="ARBA" id="ARBA00023163"/>
    </source>
</evidence>
<reference evidence="6 7" key="1">
    <citation type="journal article" date="2019" name="Sci. Rep.">
        <title>Comparative genomics of chytrid fungi reveal insights into the obligate biotrophic and pathogenic lifestyle of Synchytrium endobioticum.</title>
        <authorList>
            <person name="van de Vossenberg B.T.L.H."/>
            <person name="Warris S."/>
            <person name="Nguyen H.D.T."/>
            <person name="van Gent-Pelzer M.P.E."/>
            <person name="Joly D.L."/>
            <person name="van de Geest H.C."/>
            <person name="Bonants P.J.M."/>
            <person name="Smith D.S."/>
            <person name="Levesque C.A."/>
            <person name="van der Lee T.A.J."/>
        </authorList>
    </citation>
    <scope>NUCLEOTIDE SEQUENCE [LARGE SCALE GENOMIC DNA]</scope>
    <source>
        <strain evidence="6 7">CBS 675.73</strain>
    </source>
</reference>
<name>A0A507FFI8_9FUNG</name>
<evidence type="ECO:0000256" key="3">
    <source>
        <dbReference type="ARBA" id="ARBA00022478"/>
    </source>
</evidence>
<proteinExistence type="inferred from homology"/>
<comment type="caution">
    <text evidence="6">The sequence shown here is derived from an EMBL/GenBank/DDBJ whole genome shotgun (WGS) entry which is preliminary data.</text>
</comment>
<dbReference type="GO" id="GO:0006351">
    <property type="term" value="P:DNA-templated transcription"/>
    <property type="evidence" value="ECO:0007669"/>
    <property type="project" value="InterPro"/>
</dbReference>
<evidence type="ECO:0000256" key="2">
    <source>
        <dbReference type="ARBA" id="ARBA00009430"/>
    </source>
</evidence>
<keyword evidence="4" id="KW-0804">Transcription</keyword>
<evidence type="ECO:0008006" key="8">
    <source>
        <dbReference type="Google" id="ProtNLM"/>
    </source>
</evidence>
<evidence type="ECO:0000313" key="7">
    <source>
        <dbReference type="Proteomes" id="UP000320333"/>
    </source>
</evidence>
<dbReference type="InterPro" id="IPR009668">
    <property type="entry name" value="RNA_pol-assoc_fac_A49-like"/>
</dbReference>
<dbReference type="GO" id="GO:0005730">
    <property type="term" value="C:nucleolus"/>
    <property type="evidence" value="ECO:0007669"/>
    <property type="project" value="UniProtKB-SubCell"/>
</dbReference>
<evidence type="ECO:0000256" key="5">
    <source>
        <dbReference type="ARBA" id="ARBA00023242"/>
    </source>
</evidence>
<organism evidence="6 7">
    <name type="scientific">Chytriomyces confervae</name>
    <dbReference type="NCBI Taxonomy" id="246404"/>
    <lineage>
        <taxon>Eukaryota</taxon>
        <taxon>Fungi</taxon>
        <taxon>Fungi incertae sedis</taxon>
        <taxon>Chytridiomycota</taxon>
        <taxon>Chytridiomycota incertae sedis</taxon>
        <taxon>Chytridiomycetes</taxon>
        <taxon>Chytridiales</taxon>
        <taxon>Chytriomycetaceae</taxon>
        <taxon>Chytriomyces</taxon>
    </lineage>
</organism>
<dbReference type="EMBL" id="QEAP01000131">
    <property type="protein sequence ID" value="TPX74327.1"/>
    <property type="molecule type" value="Genomic_DNA"/>
</dbReference>
<evidence type="ECO:0000313" key="6">
    <source>
        <dbReference type="EMBL" id="TPX74327.1"/>
    </source>
</evidence>
<dbReference type="AlphaFoldDB" id="A0A507FFI8"/>
<comment type="subcellular location">
    <subcellularLocation>
        <location evidence="1">Nucleus</location>
        <location evidence="1">Nucleolus</location>
    </subcellularLocation>
</comment>
<dbReference type="Pfam" id="PF06870">
    <property type="entry name" value="RNA_pol_I_A49"/>
    <property type="match status" value="1"/>
</dbReference>
<sequence>MKFKAIKGSENPPFCASFADELNGLNNAHFHSFVQALPPASSGLPQGNAGRIVVAGLDRVEVRAETQEAAPPLVKYVVGVVDKSKGTIKFCQAPQILFKTIVKSRSQFKPSLLGAKSTLARNALGETFGTIKRKQAIKATERNKVKMDSLMDAEQVIKNAIDDTSALVPTLEDLKEEQEANRLIPPFNMAATSPADVYDLESIMSHSDYTSIDVSKLTQIKFKEDLQQELNSVFPSNWVLVQTVGCMGGKADITRLQQIMYILYMMKFLSFRDSALSKKKGSPMSDLPPQVAASLIEMFTVEQISRGRMQRVFPDRMKDKLKSYILAACLILDGFRIDMTMLGRDLGLTGPKMSTYCRELGCVTDAGKGADKDSRFAVLKTPLKFPVKSLVRR</sequence>
<gene>
    <name evidence="6" type="ORF">CcCBS67573_g04400</name>
</gene>
<dbReference type="GO" id="GO:0003677">
    <property type="term" value="F:DNA binding"/>
    <property type="evidence" value="ECO:0007669"/>
    <property type="project" value="InterPro"/>
</dbReference>
<accession>A0A507FFI8</accession>